<protein>
    <recommendedName>
        <fullName evidence="9">Magnesium transporter</fullName>
    </recommendedName>
</protein>
<dbReference type="PANTHER" id="PTHR46494:SF1">
    <property type="entry name" value="CORA FAMILY METAL ION TRANSPORTER (EUROFUNG)"/>
    <property type="match status" value="1"/>
</dbReference>
<sequence>MSGSMQALCFQYCGSRCTRRGTFCNTFSKIYLTWGERILLQSPNVEHTRQLNRIRLDLQGYTLILNDYKDIIQYLLGIAKAQTSTIDPLQRYNVPALAPPTPTAAPRIRTASKPATPIAPSPGPGAPVRAPAPSQGPETTQFNWKPNSRPPSYIQSDKLDANQFNFNSYTMAEEKLHSFQSRPPPRRNYIYTDVSGPTSGPLRVLPSEHFYTDLTSLVDKIIKEAEVLGSRIESARNMVFSDVAIRESITMRQLSYIAVIYLPATFAAGIFGMNVQGISSTTLKQYFLVALLLTAATVWTFVSIVLHGTTMSRFLWPWYSFKFIGREAWQCLSLLFDYSLSLFLQARLRVSQMSFQMPSPVNRRSRDTEKINSMEKIEP</sequence>
<evidence type="ECO:0008006" key="9">
    <source>
        <dbReference type="Google" id="ProtNLM"/>
    </source>
</evidence>
<dbReference type="PANTHER" id="PTHR46494">
    <property type="entry name" value="CORA FAMILY METAL ION TRANSPORTER (EUROFUNG)"/>
    <property type="match status" value="1"/>
</dbReference>
<evidence type="ECO:0000256" key="1">
    <source>
        <dbReference type="ARBA" id="ARBA00004651"/>
    </source>
</evidence>
<gene>
    <name evidence="7" type="ORF">GYMLUDRAFT_86915</name>
</gene>
<feature type="transmembrane region" description="Helical" evidence="6">
    <location>
        <begin position="254"/>
        <end position="274"/>
    </location>
</feature>
<reference evidence="7 8" key="1">
    <citation type="submission" date="2014-04" db="EMBL/GenBank/DDBJ databases">
        <title>Evolutionary Origins and Diversification of the Mycorrhizal Mutualists.</title>
        <authorList>
            <consortium name="DOE Joint Genome Institute"/>
            <consortium name="Mycorrhizal Genomics Consortium"/>
            <person name="Kohler A."/>
            <person name="Kuo A."/>
            <person name="Nagy L.G."/>
            <person name="Floudas D."/>
            <person name="Copeland A."/>
            <person name="Barry K.W."/>
            <person name="Cichocki N."/>
            <person name="Veneault-Fourrey C."/>
            <person name="LaButti K."/>
            <person name="Lindquist E.A."/>
            <person name="Lipzen A."/>
            <person name="Lundell T."/>
            <person name="Morin E."/>
            <person name="Murat C."/>
            <person name="Riley R."/>
            <person name="Ohm R."/>
            <person name="Sun H."/>
            <person name="Tunlid A."/>
            <person name="Henrissat B."/>
            <person name="Grigoriev I.V."/>
            <person name="Hibbett D.S."/>
            <person name="Martin F."/>
        </authorList>
    </citation>
    <scope>NUCLEOTIDE SEQUENCE [LARGE SCALE GENOMIC DNA]</scope>
    <source>
        <strain evidence="7 8">FD-317 M1</strain>
    </source>
</reference>
<feature type="region of interest" description="Disordered" evidence="5">
    <location>
        <begin position="97"/>
        <end position="149"/>
    </location>
</feature>
<dbReference type="GO" id="GO:0015095">
    <property type="term" value="F:magnesium ion transmembrane transporter activity"/>
    <property type="evidence" value="ECO:0007669"/>
    <property type="project" value="TreeGrafter"/>
</dbReference>
<dbReference type="InterPro" id="IPR045863">
    <property type="entry name" value="CorA_TM1_TM2"/>
</dbReference>
<keyword evidence="4 6" id="KW-0472">Membrane</keyword>
<dbReference type="SUPFAM" id="SSF144083">
    <property type="entry name" value="Magnesium transport protein CorA, transmembrane region"/>
    <property type="match status" value="1"/>
</dbReference>
<evidence type="ECO:0000313" key="8">
    <source>
        <dbReference type="Proteomes" id="UP000053593"/>
    </source>
</evidence>
<accession>A0A0D0BQ00</accession>
<dbReference type="EMBL" id="KN834792">
    <property type="protein sequence ID" value="KIK57161.1"/>
    <property type="molecule type" value="Genomic_DNA"/>
</dbReference>
<organism evidence="7 8">
    <name type="scientific">Collybiopsis luxurians FD-317 M1</name>
    <dbReference type="NCBI Taxonomy" id="944289"/>
    <lineage>
        <taxon>Eukaryota</taxon>
        <taxon>Fungi</taxon>
        <taxon>Dikarya</taxon>
        <taxon>Basidiomycota</taxon>
        <taxon>Agaricomycotina</taxon>
        <taxon>Agaricomycetes</taxon>
        <taxon>Agaricomycetidae</taxon>
        <taxon>Agaricales</taxon>
        <taxon>Marasmiineae</taxon>
        <taxon>Omphalotaceae</taxon>
        <taxon>Collybiopsis</taxon>
        <taxon>Collybiopsis luxurians</taxon>
    </lineage>
</organism>
<dbReference type="GO" id="GO:0005886">
    <property type="term" value="C:plasma membrane"/>
    <property type="evidence" value="ECO:0007669"/>
    <property type="project" value="UniProtKB-SubCell"/>
</dbReference>
<dbReference type="AlphaFoldDB" id="A0A0D0BQ00"/>
<feature type="transmembrane region" description="Helical" evidence="6">
    <location>
        <begin position="286"/>
        <end position="307"/>
    </location>
</feature>
<feature type="region of interest" description="Disordered" evidence="5">
    <location>
        <begin position="358"/>
        <end position="379"/>
    </location>
</feature>
<evidence type="ECO:0000256" key="2">
    <source>
        <dbReference type="ARBA" id="ARBA00022692"/>
    </source>
</evidence>
<feature type="compositionally biased region" description="Basic and acidic residues" evidence="5">
    <location>
        <begin position="364"/>
        <end position="379"/>
    </location>
</feature>
<name>A0A0D0BQ00_9AGAR</name>
<comment type="subcellular location">
    <subcellularLocation>
        <location evidence="1">Cell membrane</location>
        <topology evidence="1">Multi-pass membrane protein</topology>
    </subcellularLocation>
</comment>
<keyword evidence="2 6" id="KW-0812">Transmembrane</keyword>
<dbReference type="Proteomes" id="UP000053593">
    <property type="component" value="Unassembled WGS sequence"/>
</dbReference>
<proteinExistence type="predicted"/>
<dbReference type="InterPro" id="IPR002523">
    <property type="entry name" value="MgTranspt_CorA/ZnTranspt_ZntB"/>
</dbReference>
<evidence type="ECO:0000256" key="6">
    <source>
        <dbReference type="SAM" id="Phobius"/>
    </source>
</evidence>
<evidence type="ECO:0000256" key="5">
    <source>
        <dbReference type="SAM" id="MobiDB-lite"/>
    </source>
</evidence>
<dbReference type="Gene3D" id="1.20.58.340">
    <property type="entry name" value="Magnesium transport protein CorA, transmembrane region"/>
    <property type="match status" value="1"/>
</dbReference>
<feature type="compositionally biased region" description="Polar residues" evidence="5">
    <location>
        <begin position="136"/>
        <end position="146"/>
    </location>
</feature>
<dbReference type="Pfam" id="PF01544">
    <property type="entry name" value="CorA"/>
    <property type="match status" value="1"/>
</dbReference>
<keyword evidence="8" id="KW-1185">Reference proteome</keyword>
<dbReference type="HOGENOM" id="CLU_729688_0_0_1"/>
<evidence type="ECO:0000256" key="3">
    <source>
        <dbReference type="ARBA" id="ARBA00022989"/>
    </source>
</evidence>
<evidence type="ECO:0000256" key="4">
    <source>
        <dbReference type="ARBA" id="ARBA00023136"/>
    </source>
</evidence>
<dbReference type="OrthoDB" id="5428055at2759"/>
<keyword evidence="3 6" id="KW-1133">Transmembrane helix</keyword>
<evidence type="ECO:0000313" key="7">
    <source>
        <dbReference type="EMBL" id="KIK57161.1"/>
    </source>
</evidence>
<dbReference type="GO" id="GO:0015087">
    <property type="term" value="F:cobalt ion transmembrane transporter activity"/>
    <property type="evidence" value="ECO:0007669"/>
    <property type="project" value="TreeGrafter"/>
</dbReference>
<dbReference type="GO" id="GO:0000287">
    <property type="term" value="F:magnesium ion binding"/>
    <property type="evidence" value="ECO:0007669"/>
    <property type="project" value="TreeGrafter"/>
</dbReference>
<dbReference type="GO" id="GO:0050897">
    <property type="term" value="F:cobalt ion binding"/>
    <property type="evidence" value="ECO:0007669"/>
    <property type="project" value="TreeGrafter"/>
</dbReference>